<organism evidence="7 8">
    <name type="scientific">Leptothoe kymatousa TAU-MAC 1615</name>
    <dbReference type="NCBI Taxonomy" id="2364775"/>
    <lineage>
        <taxon>Bacteria</taxon>
        <taxon>Bacillati</taxon>
        <taxon>Cyanobacteriota</taxon>
        <taxon>Cyanophyceae</taxon>
        <taxon>Nodosilineales</taxon>
        <taxon>Cymatolegaceae</taxon>
        <taxon>Leptothoe</taxon>
        <taxon>Leptothoe kymatousa</taxon>
    </lineage>
</organism>
<dbReference type="InterPro" id="IPR002549">
    <property type="entry name" value="AI-2E-like"/>
</dbReference>
<feature type="transmembrane region" description="Helical" evidence="6">
    <location>
        <begin position="215"/>
        <end position="238"/>
    </location>
</feature>
<evidence type="ECO:0000256" key="2">
    <source>
        <dbReference type="ARBA" id="ARBA00009773"/>
    </source>
</evidence>
<evidence type="ECO:0000256" key="6">
    <source>
        <dbReference type="SAM" id="Phobius"/>
    </source>
</evidence>
<comment type="similarity">
    <text evidence="2">Belongs to the autoinducer-2 exporter (AI-2E) (TC 2.A.86) family.</text>
</comment>
<dbReference type="EMBL" id="JADOER010000011">
    <property type="protein sequence ID" value="MBT9313035.1"/>
    <property type="molecule type" value="Genomic_DNA"/>
</dbReference>
<accession>A0ABS5Y5C3</accession>
<feature type="transmembrane region" description="Helical" evidence="6">
    <location>
        <begin position="272"/>
        <end position="295"/>
    </location>
</feature>
<dbReference type="Proteomes" id="UP001196661">
    <property type="component" value="Unassembled WGS sequence"/>
</dbReference>
<name>A0ABS5Y5C3_9CYAN</name>
<dbReference type="PANTHER" id="PTHR21716:SF66">
    <property type="entry name" value="TRANSPORT PROTEIN SLL0063-RELATED"/>
    <property type="match status" value="1"/>
</dbReference>
<evidence type="ECO:0000256" key="5">
    <source>
        <dbReference type="ARBA" id="ARBA00023136"/>
    </source>
</evidence>
<evidence type="ECO:0000256" key="3">
    <source>
        <dbReference type="ARBA" id="ARBA00022692"/>
    </source>
</evidence>
<evidence type="ECO:0000256" key="4">
    <source>
        <dbReference type="ARBA" id="ARBA00022989"/>
    </source>
</evidence>
<evidence type="ECO:0000313" key="8">
    <source>
        <dbReference type="Proteomes" id="UP001196661"/>
    </source>
</evidence>
<evidence type="ECO:0000256" key="1">
    <source>
        <dbReference type="ARBA" id="ARBA00004141"/>
    </source>
</evidence>
<feature type="transmembrane region" description="Helical" evidence="6">
    <location>
        <begin position="167"/>
        <end position="186"/>
    </location>
</feature>
<feature type="transmembrane region" description="Helical" evidence="6">
    <location>
        <begin position="244"/>
        <end position="265"/>
    </location>
</feature>
<keyword evidence="5 6" id="KW-0472">Membrane</keyword>
<proteinExistence type="inferred from homology"/>
<comment type="caution">
    <text evidence="7">The sequence shown here is derived from an EMBL/GenBank/DDBJ whole genome shotgun (WGS) entry which is preliminary data.</text>
</comment>
<comment type="subcellular location">
    <subcellularLocation>
        <location evidence="1">Membrane</location>
        <topology evidence="1">Multi-pass membrane protein</topology>
    </subcellularLocation>
</comment>
<feature type="transmembrane region" description="Helical" evidence="6">
    <location>
        <begin position="81"/>
        <end position="106"/>
    </location>
</feature>
<reference evidence="7 8" key="1">
    <citation type="journal article" date="2021" name="Mar. Drugs">
        <title>Genome Reduction and Secondary Metabolism of the Marine Sponge-Associated Cyanobacterium Leptothoe.</title>
        <authorList>
            <person name="Konstantinou D."/>
            <person name="Popin R.V."/>
            <person name="Fewer D.P."/>
            <person name="Sivonen K."/>
            <person name="Gkelis S."/>
        </authorList>
    </citation>
    <scope>NUCLEOTIDE SEQUENCE [LARGE SCALE GENOMIC DNA]</scope>
    <source>
        <strain evidence="7 8">TAU-MAC 1615</strain>
    </source>
</reference>
<keyword evidence="3 6" id="KW-0812">Transmembrane</keyword>
<keyword evidence="8" id="KW-1185">Reference proteome</keyword>
<protein>
    <submittedName>
        <fullName evidence="7">AI-2E family transporter</fullName>
    </submittedName>
</protein>
<evidence type="ECO:0000313" key="7">
    <source>
        <dbReference type="EMBL" id="MBT9313035.1"/>
    </source>
</evidence>
<sequence>MAPRSNPPASPSLAKLQTLFAQLDNSTLVRFLLILASGWAVIKVLTYFEIVVVIFVISTILAFLLGYPVRWLRRFCPHSMAVFTVFLVSLVLVGGVVTTLALAVVAQGQSLLENGVDFLNSLLPWIEQIESMLSQWDVQVDLQTLGEQMQQQATTLLGSGLGLIQTLLENFINGILIAVVTFFMMLDGPRLWRFVLKAVPEEQQQRLTLTIQQNLLGFFWGRLLLSIFFASSTFVVFLLLKIPYALVLAVIAGLFDLIPGIGATLGVGLVGLLLLSQGVGLAVQSVVVCILLQQVEENVLLPHIMRDSLNINPVVMFFALIVGVRIAGLLGLFLAIPIAGVLVSLLDVDEMKGRST</sequence>
<feature type="transmembrane region" description="Helical" evidence="6">
    <location>
        <begin position="315"/>
        <end position="346"/>
    </location>
</feature>
<feature type="transmembrane region" description="Helical" evidence="6">
    <location>
        <begin position="50"/>
        <end position="69"/>
    </location>
</feature>
<dbReference type="PANTHER" id="PTHR21716">
    <property type="entry name" value="TRANSMEMBRANE PROTEIN"/>
    <property type="match status" value="1"/>
</dbReference>
<dbReference type="RefSeq" id="WP_215618927.1">
    <property type="nucleotide sequence ID" value="NZ_JADOER010000011.1"/>
</dbReference>
<keyword evidence="4 6" id="KW-1133">Transmembrane helix</keyword>
<dbReference type="Pfam" id="PF01594">
    <property type="entry name" value="AI-2E_transport"/>
    <property type="match status" value="1"/>
</dbReference>
<gene>
    <name evidence="7" type="ORF">IXB28_12515</name>
</gene>